<evidence type="ECO:0000256" key="1">
    <source>
        <dbReference type="SAM" id="SignalP"/>
    </source>
</evidence>
<dbReference type="InterPro" id="IPR031815">
    <property type="entry name" value="DUF5074"/>
</dbReference>
<dbReference type="Gene3D" id="2.130.10.10">
    <property type="entry name" value="YVTN repeat-like/Quinoprotein amine dehydrogenase"/>
    <property type="match status" value="1"/>
</dbReference>
<evidence type="ECO:0000313" key="3">
    <source>
        <dbReference type="Proteomes" id="UP000824236"/>
    </source>
</evidence>
<protein>
    <recommendedName>
        <fullName evidence="4">YncE family protein</fullName>
    </recommendedName>
</protein>
<dbReference type="PANTHER" id="PTHR47197:SF3">
    <property type="entry name" value="DIHYDRO-HEME D1 DEHYDROGENASE"/>
    <property type="match status" value="1"/>
</dbReference>
<accession>A0A9E2KFE9</accession>
<dbReference type="Pfam" id="PF16819">
    <property type="entry name" value="DUF5074"/>
    <property type="match status" value="1"/>
</dbReference>
<dbReference type="InterPro" id="IPR015943">
    <property type="entry name" value="WD40/YVTN_repeat-like_dom_sf"/>
</dbReference>
<reference evidence="2" key="1">
    <citation type="journal article" date="2021" name="PeerJ">
        <title>Extensive microbial diversity within the chicken gut microbiome revealed by metagenomics and culture.</title>
        <authorList>
            <person name="Gilroy R."/>
            <person name="Ravi A."/>
            <person name="Getino M."/>
            <person name="Pursley I."/>
            <person name="Horton D.L."/>
            <person name="Alikhan N.F."/>
            <person name="Baker D."/>
            <person name="Gharbi K."/>
            <person name="Hall N."/>
            <person name="Watson M."/>
            <person name="Adriaenssens E.M."/>
            <person name="Foster-Nyarko E."/>
            <person name="Jarju S."/>
            <person name="Secka A."/>
            <person name="Antonio M."/>
            <person name="Oren A."/>
            <person name="Chaudhuri R.R."/>
            <person name="La Ragione R."/>
            <person name="Hildebrand F."/>
            <person name="Pallen M.J."/>
        </authorList>
    </citation>
    <scope>NUCLEOTIDE SEQUENCE</scope>
    <source>
        <strain evidence="2">B3-3758</strain>
    </source>
</reference>
<keyword evidence="1" id="KW-0732">Signal</keyword>
<dbReference type="AlphaFoldDB" id="A0A9E2KFE9"/>
<dbReference type="SUPFAM" id="SSF51004">
    <property type="entry name" value="C-terminal (heme d1) domain of cytochrome cd1-nitrite reductase"/>
    <property type="match status" value="1"/>
</dbReference>
<evidence type="ECO:0008006" key="4">
    <source>
        <dbReference type="Google" id="ProtNLM"/>
    </source>
</evidence>
<feature type="signal peptide" evidence="1">
    <location>
        <begin position="1"/>
        <end position="23"/>
    </location>
</feature>
<proteinExistence type="predicted"/>
<dbReference type="PROSITE" id="PS51257">
    <property type="entry name" value="PROKAR_LIPOPROTEIN"/>
    <property type="match status" value="1"/>
</dbReference>
<comment type="caution">
    <text evidence="2">The sequence shown here is derived from an EMBL/GenBank/DDBJ whole genome shotgun (WGS) entry which is preliminary data.</text>
</comment>
<feature type="chain" id="PRO_5038724634" description="YncE family protein" evidence="1">
    <location>
        <begin position="24"/>
        <end position="381"/>
    </location>
</feature>
<name>A0A9E2KFE9_9BACE</name>
<dbReference type="PANTHER" id="PTHR47197">
    <property type="entry name" value="PROTEIN NIRF"/>
    <property type="match status" value="1"/>
</dbReference>
<dbReference type="Proteomes" id="UP000824236">
    <property type="component" value="Unassembled WGS sequence"/>
</dbReference>
<reference evidence="2" key="2">
    <citation type="submission" date="2021-04" db="EMBL/GenBank/DDBJ databases">
        <authorList>
            <person name="Gilroy R."/>
        </authorList>
    </citation>
    <scope>NUCLEOTIDE SEQUENCE</scope>
    <source>
        <strain evidence="2">B3-3758</strain>
    </source>
</reference>
<sequence length="381" mass="41126">MKVKQYFKSWAWALALPVVLFSACDDDENPGGGGSDDDAFRAEQGVYVFNNGNEGYSINGSLTFIDPAGAAYKNDVFTLVNGRELGSTVQDGVVLGDQLYIAVFGSNTVEVVDKHTVESIAQILPTTAQGKGPRDIVTDGEYVYVSMQDGYVSRINPATYTIDNTVKVGPNPEEMAVVGDYLYVANSDGLNYESGYVNGKSVSKVRLSDFTEEEKIAVGMNPTKLVAHTVSGKLFVGCMGDYMDNPTSLWVIDTATGTATDLAVPVTLMCLSGNTLYTIYNQYGSPEDNRYISYNATDNSVLDEAFIPVVESVNGFTSNVVDNPAGIVVNPADGHIFIASYVDDPANAYSLPSYVYEYDAEGYVQRRYDVGVGAVNMLILD</sequence>
<evidence type="ECO:0000313" key="2">
    <source>
        <dbReference type="EMBL" id="MBU3813161.1"/>
    </source>
</evidence>
<gene>
    <name evidence="2" type="ORF">H9791_01445</name>
</gene>
<dbReference type="InterPro" id="IPR051200">
    <property type="entry name" value="Host-pathogen_enzymatic-act"/>
</dbReference>
<dbReference type="EMBL" id="JAHLFO010000015">
    <property type="protein sequence ID" value="MBU3813161.1"/>
    <property type="molecule type" value="Genomic_DNA"/>
</dbReference>
<dbReference type="InterPro" id="IPR011048">
    <property type="entry name" value="Haem_d1_sf"/>
</dbReference>
<organism evidence="2 3">
    <name type="scientific">Candidatus Bacteroides intestinipullorum</name>
    <dbReference type="NCBI Taxonomy" id="2838471"/>
    <lineage>
        <taxon>Bacteria</taxon>
        <taxon>Pseudomonadati</taxon>
        <taxon>Bacteroidota</taxon>
        <taxon>Bacteroidia</taxon>
        <taxon>Bacteroidales</taxon>
        <taxon>Bacteroidaceae</taxon>
        <taxon>Bacteroides</taxon>
    </lineage>
</organism>